<dbReference type="PANTHER" id="PTHR27002">
    <property type="entry name" value="RECEPTOR-LIKE SERINE/THREONINE-PROTEIN KINASE SD1-8"/>
    <property type="match status" value="1"/>
</dbReference>
<evidence type="ECO:0000256" key="3">
    <source>
        <dbReference type="ARBA" id="ARBA00022679"/>
    </source>
</evidence>
<dbReference type="EMBL" id="BTGU01016544">
    <property type="protein sequence ID" value="GMN71538.1"/>
    <property type="molecule type" value="Genomic_DNA"/>
</dbReference>
<keyword evidence="3" id="KW-0808">Transferase</keyword>
<evidence type="ECO:0000259" key="9">
    <source>
        <dbReference type="PROSITE" id="PS50011"/>
    </source>
</evidence>
<dbReference type="SUPFAM" id="SSF56112">
    <property type="entry name" value="Protein kinase-like (PK-like)"/>
    <property type="match status" value="1"/>
</dbReference>
<evidence type="ECO:0000256" key="8">
    <source>
        <dbReference type="ARBA" id="ARBA00048679"/>
    </source>
</evidence>
<dbReference type="GO" id="GO:0005524">
    <property type="term" value="F:ATP binding"/>
    <property type="evidence" value="ECO:0007669"/>
    <property type="project" value="UniProtKB-KW"/>
</dbReference>
<keyword evidence="4" id="KW-0547">Nucleotide-binding</keyword>
<comment type="catalytic activity">
    <reaction evidence="8">
        <text>L-seryl-[protein] + ATP = O-phospho-L-seryl-[protein] + ADP + H(+)</text>
        <dbReference type="Rhea" id="RHEA:17989"/>
        <dbReference type="Rhea" id="RHEA-COMP:9863"/>
        <dbReference type="Rhea" id="RHEA-COMP:11604"/>
        <dbReference type="ChEBI" id="CHEBI:15378"/>
        <dbReference type="ChEBI" id="CHEBI:29999"/>
        <dbReference type="ChEBI" id="CHEBI:30616"/>
        <dbReference type="ChEBI" id="CHEBI:83421"/>
        <dbReference type="ChEBI" id="CHEBI:456216"/>
        <dbReference type="EC" id="2.7.11.1"/>
    </reaction>
</comment>
<evidence type="ECO:0000256" key="1">
    <source>
        <dbReference type="ARBA" id="ARBA00012513"/>
    </source>
</evidence>
<keyword evidence="2" id="KW-0723">Serine/threonine-protein kinase</keyword>
<evidence type="ECO:0000256" key="2">
    <source>
        <dbReference type="ARBA" id="ARBA00022527"/>
    </source>
</evidence>
<dbReference type="PROSITE" id="PS50011">
    <property type="entry name" value="PROTEIN_KINASE_DOM"/>
    <property type="match status" value="1"/>
</dbReference>
<organism evidence="10 11">
    <name type="scientific">Ficus carica</name>
    <name type="common">Common fig</name>
    <dbReference type="NCBI Taxonomy" id="3494"/>
    <lineage>
        <taxon>Eukaryota</taxon>
        <taxon>Viridiplantae</taxon>
        <taxon>Streptophyta</taxon>
        <taxon>Embryophyta</taxon>
        <taxon>Tracheophyta</taxon>
        <taxon>Spermatophyta</taxon>
        <taxon>Magnoliopsida</taxon>
        <taxon>eudicotyledons</taxon>
        <taxon>Gunneridae</taxon>
        <taxon>Pentapetalae</taxon>
        <taxon>rosids</taxon>
        <taxon>fabids</taxon>
        <taxon>Rosales</taxon>
        <taxon>Moraceae</taxon>
        <taxon>Ficeae</taxon>
        <taxon>Ficus</taxon>
    </lineage>
</organism>
<keyword evidence="5" id="KW-0418">Kinase</keyword>
<evidence type="ECO:0000313" key="10">
    <source>
        <dbReference type="EMBL" id="GMN71538.1"/>
    </source>
</evidence>
<dbReference type="Gene3D" id="1.10.510.10">
    <property type="entry name" value="Transferase(Phosphotransferase) domain 1"/>
    <property type="match status" value="1"/>
</dbReference>
<accession>A0AA88JCC4</accession>
<feature type="non-terminal residue" evidence="10">
    <location>
        <position position="132"/>
    </location>
</feature>
<evidence type="ECO:0000256" key="7">
    <source>
        <dbReference type="ARBA" id="ARBA00047899"/>
    </source>
</evidence>
<dbReference type="InterPro" id="IPR001245">
    <property type="entry name" value="Ser-Thr/Tyr_kinase_cat_dom"/>
</dbReference>
<dbReference type="FunFam" id="3.30.200.20:FF:000910">
    <property type="entry name" value="Cysteine-rich receptor-like protein kinase 11"/>
    <property type="match status" value="1"/>
</dbReference>
<evidence type="ECO:0000256" key="4">
    <source>
        <dbReference type="ARBA" id="ARBA00022741"/>
    </source>
</evidence>
<dbReference type="GO" id="GO:0005886">
    <property type="term" value="C:plasma membrane"/>
    <property type="evidence" value="ECO:0007669"/>
    <property type="project" value="TreeGrafter"/>
</dbReference>
<dbReference type="PROSITE" id="PS00108">
    <property type="entry name" value="PROTEIN_KINASE_ST"/>
    <property type="match status" value="1"/>
</dbReference>
<dbReference type="Proteomes" id="UP001187192">
    <property type="component" value="Unassembled WGS sequence"/>
</dbReference>
<reference evidence="10" key="1">
    <citation type="submission" date="2023-07" db="EMBL/GenBank/DDBJ databases">
        <title>draft genome sequence of fig (Ficus carica).</title>
        <authorList>
            <person name="Takahashi T."/>
            <person name="Nishimura K."/>
        </authorList>
    </citation>
    <scope>NUCLEOTIDE SEQUENCE</scope>
</reference>
<dbReference type="EC" id="2.7.11.1" evidence="1"/>
<dbReference type="Gene3D" id="3.30.200.20">
    <property type="entry name" value="Phosphorylase Kinase, domain 1"/>
    <property type="match status" value="1"/>
</dbReference>
<protein>
    <recommendedName>
        <fullName evidence="1">non-specific serine/threonine protein kinase</fullName>
        <ecNumber evidence="1">2.7.11.1</ecNumber>
    </recommendedName>
</protein>
<evidence type="ECO:0000256" key="5">
    <source>
        <dbReference type="ARBA" id="ARBA00022777"/>
    </source>
</evidence>
<keyword evidence="11" id="KW-1185">Reference proteome</keyword>
<feature type="domain" description="Protein kinase" evidence="9">
    <location>
        <begin position="1"/>
        <end position="132"/>
    </location>
</feature>
<name>A0AA88JCC4_FICCA</name>
<proteinExistence type="predicted"/>
<gene>
    <name evidence="10" type="ORF">TIFTF001_055165</name>
</gene>
<dbReference type="AlphaFoldDB" id="A0AA88JCC4"/>
<evidence type="ECO:0000313" key="11">
    <source>
        <dbReference type="Proteomes" id="UP001187192"/>
    </source>
</evidence>
<dbReference type="SMART" id="SM00220">
    <property type="entry name" value="S_TKc"/>
    <property type="match status" value="1"/>
</dbReference>
<evidence type="ECO:0000256" key="6">
    <source>
        <dbReference type="ARBA" id="ARBA00022840"/>
    </source>
</evidence>
<dbReference type="InterPro" id="IPR008271">
    <property type="entry name" value="Ser/Thr_kinase_AS"/>
</dbReference>
<dbReference type="Pfam" id="PF07714">
    <property type="entry name" value="PK_Tyr_Ser-Thr"/>
    <property type="match status" value="1"/>
</dbReference>
<sequence>MLSTGQEIAVKRLSKDSGQGIVEFKNEVILIAKLQHRNLVRLLGCCIQGEEKILIYEYMSNKSLDFYIFDQTRGITLDWRKRFDIIVGIARGLLYLHRDSRLRIIHRDLKASNVLLDSEMNPKISDFGLARI</sequence>
<comment type="catalytic activity">
    <reaction evidence="7">
        <text>L-threonyl-[protein] + ATP = O-phospho-L-threonyl-[protein] + ADP + H(+)</text>
        <dbReference type="Rhea" id="RHEA:46608"/>
        <dbReference type="Rhea" id="RHEA-COMP:11060"/>
        <dbReference type="Rhea" id="RHEA-COMP:11605"/>
        <dbReference type="ChEBI" id="CHEBI:15378"/>
        <dbReference type="ChEBI" id="CHEBI:30013"/>
        <dbReference type="ChEBI" id="CHEBI:30616"/>
        <dbReference type="ChEBI" id="CHEBI:61977"/>
        <dbReference type="ChEBI" id="CHEBI:456216"/>
        <dbReference type="EC" id="2.7.11.1"/>
    </reaction>
</comment>
<comment type="caution">
    <text evidence="10">The sequence shown here is derived from an EMBL/GenBank/DDBJ whole genome shotgun (WGS) entry which is preliminary data.</text>
</comment>
<dbReference type="InterPro" id="IPR000719">
    <property type="entry name" value="Prot_kinase_dom"/>
</dbReference>
<dbReference type="GO" id="GO:0004674">
    <property type="term" value="F:protein serine/threonine kinase activity"/>
    <property type="evidence" value="ECO:0007669"/>
    <property type="project" value="UniProtKB-KW"/>
</dbReference>
<dbReference type="InterPro" id="IPR011009">
    <property type="entry name" value="Kinase-like_dom_sf"/>
</dbReference>
<dbReference type="PANTHER" id="PTHR27002:SF864">
    <property type="entry name" value="RECEPTOR-LIKE SERINE_THREONINE-PROTEIN KINASE"/>
    <property type="match status" value="1"/>
</dbReference>
<keyword evidence="6" id="KW-0067">ATP-binding</keyword>
<dbReference type="FunFam" id="1.10.510.10:FF:001023">
    <property type="entry name" value="Os07g0541700 protein"/>
    <property type="match status" value="1"/>
</dbReference>